<feature type="compositionally biased region" description="Polar residues" evidence="1">
    <location>
        <begin position="85"/>
        <end position="95"/>
    </location>
</feature>
<comment type="caution">
    <text evidence="2">The sequence shown here is derived from an EMBL/GenBank/DDBJ whole genome shotgun (WGS) entry which is preliminary data.</text>
</comment>
<dbReference type="OrthoDB" id="10669394at2759"/>
<gene>
    <name evidence="2" type="ORF">J3R30DRAFT_1600823</name>
</gene>
<dbReference type="EMBL" id="JAOTPV010000034">
    <property type="protein sequence ID" value="KAJ4468750.1"/>
    <property type="molecule type" value="Genomic_DNA"/>
</dbReference>
<sequence>MQHQEIGSVSPSSRLPEIPLLSSFHCSSFVLETPTNEEQDKIDGGPHAYSTGAVSSDLNSSHSSSLVIVPRTTDNPVEQVISLSNRDAQARSNPSGKEELDTAEVSSTVTKRTHNASDESLDVAEVDGLLKHRKSSSSFNSYTTASNDFQCSISTTVDPSHPSTQTFQSVDISNTSSNFETSFFTASSSIPSSIFELSPKSGPSPPLVTPRSPFDG</sequence>
<evidence type="ECO:0000313" key="2">
    <source>
        <dbReference type="EMBL" id="KAJ4468750.1"/>
    </source>
</evidence>
<accession>A0A9W9DFZ4</accession>
<evidence type="ECO:0000256" key="1">
    <source>
        <dbReference type="SAM" id="MobiDB-lite"/>
    </source>
</evidence>
<feature type="region of interest" description="Disordered" evidence="1">
    <location>
        <begin position="35"/>
        <end position="62"/>
    </location>
</feature>
<feature type="region of interest" description="Disordered" evidence="1">
    <location>
        <begin position="193"/>
        <end position="216"/>
    </location>
</feature>
<dbReference type="AlphaFoldDB" id="A0A9W9DFZ4"/>
<evidence type="ECO:0000313" key="3">
    <source>
        <dbReference type="Proteomes" id="UP001150266"/>
    </source>
</evidence>
<organism evidence="2 3">
    <name type="scientific">Lentinula aciculospora</name>
    <dbReference type="NCBI Taxonomy" id="153920"/>
    <lineage>
        <taxon>Eukaryota</taxon>
        <taxon>Fungi</taxon>
        <taxon>Dikarya</taxon>
        <taxon>Basidiomycota</taxon>
        <taxon>Agaricomycotina</taxon>
        <taxon>Agaricomycetes</taxon>
        <taxon>Agaricomycetidae</taxon>
        <taxon>Agaricales</taxon>
        <taxon>Marasmiineae</taxon>
        <taxon>Omphalotaceae</taxon>
        <taxon>Lentinula</taxon>
    </lineage>
</organism>
<reference evidence="2" key="1">
    <citation type="submission" date="2022-08" db="EMBL/GenBank/DDBJ databases">
        <title>A Global Phylogenomic Analysis of the Shiitake Genus Lentinula.</title>
        <authorList>
            <consortium name="DOE Joint Genome Institute"/>
            <person name="Sierra-Patev S."/>
            <person name="Min B."/>
            <person name="Naranjo-Ortiz M."/>
            <person name="Looney B."/>
            <person name="Konkel Z."/>
            <person name="Slot J.C."/>
            <person name="Sakamoto Y."/>
            <person name="Steenwyk J.L."/>
            <person name="Rokas A."/>
            <person name="Carro J."/>
            <person name="Camarero S."/>
            <person name="Ferreira P."/>
            <person name="Molpeceres G."/>
            <person name="Ruiz-Duenas F.J."/>
            <person name="Serrano A."/>
            <person name="Henrissat B."/>
            <person name="Drula E."/>
            <person name="Hughes K.W."/>
            <person name="Mata J.L."/>
            <person name="Ishikawa N.K."/>
            <person name="Vargas-Isla R."/>
            <person name="Ushijima S."/>
            <person name="Smith C.A."/>
            <person name="Ahrendt S."/>
            <person name="Andreopoulos W."/>
            <person name="He G."/>
            <person name="Labutti K."/>
            <person name="Lipzen A."/>
            <person name="Ng V."/>
            <person name="Riley R."/>
            <person name="Sandor L."/>
            <person name="Barry K."/>
            <person name="Martinez A.T."/>
            <person name="Xiao Y."/>
            <person name="Gibbons J.G."/>
            <person name="Terashima K."/>
            <person name="Grigoriev I.V."/>
            <person name="Hibbett D.S."/>
        </authorList>
    </citation>
    <scope>NUCLEOTIDE SEQUENCE</scope>
    <source>
        <strain evidence="2">JLM2183</strain>
    </source>
</reference>
<dbReference type="Proteomes" id="UP001150266">
    <property type="component" value="Unassembled WGS sequence"/>
</dbReference>
<feature type="region of interest" description="Disordered" evidence="1">
    <location>
        <begin position="85"/>
        <end position="118"/>
    </location>
</feature>
<name>A0A9W9DFZ4_9AGAR</name>
<protein>
    <submittedName>
        <fullName evidence="2">Uncharacterized protein</fullName>
    </submittedName>
</protein>
<proteinExistence type="predicted"/>
<keyword evidence="3" id="KW-1185">Reference proteome</keyword>